<feature type="domain" description="Barstar (barnase inhibitor)" evidence="2">
    <location>
        <begin position="6"/>
        <end position="87"/>
    </location>
</feature>
<accession>A0A562RLC9</accession>
<dbReference type="Proteomes" id="UP000318431">
    <property type="component" value="Unassembled WGS sequence"/>
</dbReference>
<dbReference type="Pfam" id="PF01337">
    <property type="entry name" value="Barstar"/>
    <property type="match status" value="1"/>
</dbReference>
<reference evidence="3 4" key="1">
    <citation type="journal article" date="2015" name="Stand. Genomic Sci.">
        <title>Genomic Encyclopedia of Bacterial and Archaeal Type Strains, Phase III: the genomes of soil and plant-associated and newly described type strains.</title>
        <authorList>
            <person name="Whitman W.B."/>
            <person name="Woyke T."/>
            <person name="Klenk H.P."/>
            <person name="Zhou Y."/>
            <person name="Lilburn T.G."/>
            <person name="Beck B.J."/>
            <person name="De Vos P."/>
            <person name="Vandamme P."/>
            <person name="Eisen J.A."/>
            <person name="Garrity G."/>
            <person name="Hugenholtz P."/>
            <person name="Kyrpides N.C."/>
        </authorList>
    </citation>
    <scope>NUCLEOTIDE SEQUENCE [LARGE SCALE GENOMIC DNA]</scope>
    <source>
        <strain evidence="3 4">CGMCC 1.10822</strain>
    </source>
</reference>
<dbReference type="InterPro" id="IPR035905">
    <property type="entry name" value="Barstar-like_sf"/>
</dbReference>
<name>A0A562RLC9_9BURK</name>
<dbReference type="AlphaFoldDB" id="A0A562RLC9"/>
<evidence type="ECO:0000313" key="4">
    <source>
        <dbReference type="Proteomes" id="UP000318431"/>
    </source>
</evidence>
<evidence type="ECO:0000259" key="2">
    <source>
        <dbReference type="Pfam" id="PF01337"/>
    </source>
</evidence>
<comment type="caution">
    <text evidence="3">The sequence shown here is derived from an EMBL/GenBank/DDBJ whole genome shotgun (WGS) entry which is preliminary data.</text>
</comment>
<dbReference type="SUPFAM" id="SSF52038">
    <property type="entry name" value="Barstar-related"/>
    <property type="match status" value="1"/>
</dbReference>
<evidence type="ECO:0000313" key="3">
    <source>
        <dbReference type="EMBL" id="TWI69845.1"/>
    </source>
</evidence>
<gene>
    <name evidence="3" type="ORF">IP91_00918</name>
</gene>
<protein>
    <submittedName>
        <fullName evidence="3">RNAse (Barnase) inhibitor barstar</fullName>
    </submittedName>
</protein>
<dbReference type="InterPro" id="IPR000468">
    <property type="entry name" value="Barstar"/>
</dbReference>
<evidence type="ECO:0000256" key="1">
    <source>
        <dbReference type="ARBA" id="ARBA00006845"/>
    </source>
</evidence>
<dbReference type="Gene3D" id="3.30.370.10">
    <property type="entry name" value="Barstar-like"/>
    <property type="match status" value="1"/>
</dbReference>
<dbReference type="OrthoDB" id="7575400at2"/>
<keyword evidence="4" id="KW-1185">Reference proteome</keyword>
<proteinExistence type="inferred from homology"/>
<sequence>MTRQDLVVLDISNIATVRDLHALLAQTLHFPDWYGPNWDAFWDVIIGLVPMPRRLQLVGWNGFAERFPRDALIMQKCLRELAEEYPANASEVDYL</sequence>
<organism evidence="3 4">
    <name type="scientific">Pseudoduganella lurida</name>
    <dbReference type="NCBI Taxonomy" id="1036180"/>
    <lineage>
        <taxon>Bacteria</taxon>
        <taxon>Pseudomonadati</taxon>
        <taxon>Pseudomonadota</taxon>
        <taxon>Betaproteobacteria</taxon>
        <taxon>Burkholderiales</taxon>
        <taxon>Oxalobacteraceae</taxon>
        <taxon>Telluria group</taxon>
        <taxon>Pseudoduganella</taxon>
    </lineage>
</organism>
<dbReference type="RefSeq" id="WP_145647567.1">
    <property type="nucleotide sequence ID" value="NZ_VLLB01000001.1"/>
</dbReference>
<dbReference type="EMBL" id="VLLB01000001">
    <property type="protein sequence ID" value="TWI69845.1"/>
    <property type="molecule type" value="Genomic_DNA"/>
</dbReference>
<comment type="similarity">
    <text evidence="1">Belongs to the barstar family.</text>
</comment>